<evidence type="ECO:0000313" key="4">
    <source>
        <dbReference type="Proteomes" id="UP001054837"/>
    </source>
</evidence>
<keyword evidence="4" id="KW-1185">Reference proteome</keyword>
<dbReference type="Gene3D" id="2.170.140.10">
    <property type="entry name" value="Chitin binding domain"/>
    <property type="match status" value="1"/>
</dbReference>
<organism evidence="3 4">
    <name type="scientific">Caerostris darwini</name>
    <dbReference type="NCBI Taxonomy" id="1538125"/>
    <lineage>
        <taxon>Eukaryota</taxon>
        <taxon>Metazoa</taxon>
        <taxon>Ecdysozoa</taxon>
        <taxon>Arthropoda</taxon>
        <taxon>Chelicerata</taxon>
        <taxon>Arachnida</taxon>
        <taxon>Araneae</taxon>
        <taxon>Araneomorphae</taxon>
        <taxon>Entelegynae</taxon>
        <taxon>Araneoidea</taxon>
        <taxon>Araneidae</taxon>
        <taxon>Caerostris</taxon>
    </lineage>
</organism>
<dbReference type="Pfam" id="PF01607">
    <property type="entry name" value="CBM_14"/>
    <property type="match status" value="1"/>
</dbReference>
<dbReference type="GO" id="GO:0005576">
    <property type="term" value="C:extracellular region"/>
    <property type="evidence" value="ECO:0007669"/>
    <property type="project" value="InterPro"/>
</dbReference>
<evidence type="ECO:0000313" key="3">
    <source>
        <dbReference type="EMBL" id="GIY88610.1"/>
    </source>
</evidence>
<name>A0AAV4X371_9ARAC</name>
<gene>
    <name evidence="3" type="primary">AVEN_210150_1</name>
    <name evidence="3" type="ORF">CDAR_617321</name>
</gene>
<dbReference type="AlphaFoldDB" id="A0AAV4X371"/>
<dbReference type="Proteomes" id="UP001054837">
    <property type="component" value="Unassembled WGS sequence"/>
</dbReference>
<dbReference type="SUPFAM" id="SSF57625">
    <property type="entry name" value="Invertebrate chitin-binding proteins"/>
    <property type="match status" value="1"/>
</dbReference>
<protein>
    <submittedName>
        <fullName evidence="3">Chitin-binding type-2 domain-containing protein</fullName>
    </submittedName>
</protein>
<evidence type="ECO:0000256" key="1">
    <source>
        <dbReference type="SAM" id="SignalP"/>
    </source>
</evidence>
<sequence>MLLLTLLSALLYSSSVVYGFTCPEGSGTFYHADVSSGCQVYYMCLNSEMATLRCLDGQVFDESKSRCVDPEEFQCIKGEVVRQKRSVDTVHSISIVELKESVKKLIDTALVEIKMILQEVAPSIYHVFETEYAPLSASIKKDLDPILNASIQRGQKMCDYVKKLKAKVVSKLNRSWEISNSTHINLLSFDDIIYDIQKDLKPLMRVVKYLQSRQNMEGLKSVDVLELSRPKRAFETVHSISIVELTENLKDNVLPKINKMRGYVKTMAERVLKKLHTSWKMSNSTHINIVSFDDIVSDVSVELKPIIKFGKFLQARSRGKRSIDSSFDEIVKGIIKIGGGIIFLKIHY</sequence>
<evidence type="ECO:0000259" key="2">
    <source>
        <dbReference type="PROSITE" id="PS50940"/>
    </source>
</evidence>
<dbReference type="InterPro" id="IPR036508">
    <property type="entry name" value="Chitin-bd_dom_sf"/>
</dbReference>
<dbReference type="EMBL" id="BPLQ01015514">
    <property type="protein sequence ID" value="GIY88610.1"/>
    <property type="molecule type" value="Genomic_DNA"/>
</dbReference>
<feature type="signal peptide" evidence="1">
    <location>
        <begin position="1"/>
        <end position="19"/>
    </location>
</feature>
<dbReference type="SMART" id="SM00494">
    <property type="entry name" value="ChtBD2"/>
    <property type="match status" value="1"/>
</dbReference>
<reference evidence="3 4" key="1">
    <citation type="submission" date="2021-06" db="EMBL/GenBank/DDBJ databases">
        <title>Caerostris darwini draft genome.</title>
        <authorList>
            <person name="Kono N."/>
            <person name="Arakawa K."/>
        </authorList>
    </citation>
    <scope>NUCLEOTIDE SEQUENCE [LARGE SCALE GENOMIC DNA]</scope>
</reference>
<dbReference type="InterPro" id="IPR002557">
    <property type="entry name" value="Chitin-bd_dom"/>
</dbReference>
<feature type="chain" id="PRO_5043842602" evidence="1">
    <location>
        <begin position="20"/>
        <end position="348"/>
    </location>
</feature>
<comment type="caution">
    <text evidence="3">The sequence shown here is derived from an EMBL/GenBank/DDBJ whole genome shotgun (WGS) entry which is preliminary data.</text>
</comment>
<dbReference type="PROSITE" id="PS50940">
    <property type="entry name" value="CHIT_BIND_II"/>
    <property type="match status" value="1"/>
</dbReference>
<feature type="domain" description="Chitin-binding type-2" evidence="2">
    <location>
        <begin position="19"/>
        <end position="77"/>
    </location>
</feature>
<proteinExistence type="predicted"/>
<keyword evidence="1" id="KW-0732">Signal</keyword>
<dbReference type="GO" id="GO:0008061">
    <property type="term" value="F:chitin binding"/>
    <property type="evidence" value="ECO:0007669"/>
    <property type="project" value="InterPro"/>
</dbReference>
<accession>A0AAV4X371</accession>